<reference evidence="1 2" key="1">
    <citation type="journal article" date="2017" name="PLoS Biol.">
        <title>The sea cucumber genome provides insights into morphological evolution and visceral regeneration.</title>
        <authorList>
            <person name="Zhang X."/>
            <person name="Sun L."/>
            <person name="Yuan J."/>
            <person name="Sun Y."/>
            <person name="Gao Y."/>
            <person name="Zhang L."/>
            <person name="Li S."/>
            <person name="Dai H."/>
            <person name="Hamel J.F."/>
            <person name="Liu C."/>
            <person name="Yu Y."/>
            <person name="Liu S."/>
            <person name="Lin W."/>
            <person name="Guo K."/>
            <person name="Jin S."/>
            <person name="Xu P."/>
            <person name="Storey K.B."/>
            <person name="Huan P."/>
            <person name="Zhang T."/>
            <person name="Zhou Y."/>
            <person name="Zhang J."/>
            <person name="Lin C."/>
            <person name="Li X."/>
            <person name="Xing L."/>
            <person name="Huo D."/>
            <person name="Sun M."/>
            <person name="Wang L."/>
            <person name="Mercier A."/>
            <person name="Li F."/>
            <person name="Yang H."/>
            <person name="Xiang J."/>
        </authorList>
    </citation>
    <scope>NUCLEOTIDE SEQUENCE [LARGE SCALE GENOMIC DNA]</scope>
    <source>
        <strain evidence="1">Shaxun</strain>
        <tissue evidence="1">Muscle</tissue>
    </source>
</reference>
<organism evidence="1 2">
    <name type="scientific">Stichopus japonicus</name>
    <name type="common">Sea cucumber</name>
    <dbReference type="NCBI Taxonomy" id="307972"/>
    <lineage>
        <taxon>Eukaryota</taxon>
        <taxon>Metazoa</taxon>
        <taxon>Echinodermata</taxon>
        <taxon>Eleutherozoa</taxon>
        <taxon>Echinozoa</taxon>
        <taxon>Holothuroidea</taxon>
        <taxon>Aspidochirotacea</taxon>
        <taxon>Aspidochirotida</taxon>
        <taxon>Stichopodidae</taxon>
        <taxon>Apostichopus</taxon>
    </lineage>
</organism>
<gene>
    <name evidence="1" type="ORF">BSL78_03632</name>
</gene>
<keyword evidence="1" id="KW-0675">Receptor</keyword>
<accession>A0A2G8LGP5</accession>
<keyword evidence="2" id="KW-1185">Reference proteome</keyword>
<dbReference type="Proteomes" id="UP000230750">
    <property type="component" value="Unassembled WGS sequence"/>
</dbReference>
<comment type="caution">
    <text evidence="1">The sequence shown here is derived from an EMBL/GenBank/DDBJ whole genome shotgun (WGS) entry which is preliminary data.</text>
</comment>
<dbReference type="OrthoDB" id="6418648at2759"/>
<proteinExistence type="predicted"/>
<dbReference type="EMBL" id="MRZV01000083">
    <property type="protein sequence ID" value="PIK59419.1"/>
    <property type="molecule type" value="Genomic_DNA"/>
</dbReference>
<sequence>MYEQAISTATNLVATLLGFSDQESMCLYIQLALDPTTGQARDEVITEIVDKLYSVMYDANACSNTLSSLMELFSGELGMISNDIFYEFTGYRTPEELCEMVTTYLSEEECPFEFDCHGVCNGTAKYDCNLVCGGDAQLDCSGECMGDAFVSECSQMCVGGKTGITDSAIDECGLCTLTPEYQNPLDCNGVCYGTAEVDPCKECSDQARILTTVISVFITKWLLLRLVVRIIPDYACAVAIFMTRSTIFTTRRNNNFRLGLGSIGLTVDQCGDCGGSNACLGCDGVPNSGATYDACGVCSGTSLACVSGINLIAMEADTESEFRIIALHCTTSCHVNIVAYIQLFYTRPNSVAGTASSDGQSLVLEVWSSCTEAVDCQGVCGGTAEIDCFNVCGGSAVEDCSGECGGTLEYDCAGACGGDALLDCAGDCNGAALADCLGNATAPRCGIAVAPARARPSPTDAVTALVGRPVVRSLSVTTIVSYARPVRITEMSEIVMEPAMAMRTSMPVECV</sequence>
<protein>
    <submittedName>
        <fullName evidence="1">Receptor for egg jelly protein 9</fullName>
    </submittedName>
</protein>
<name>A0A2G8LGP5_STIJA</name>
<evidence type="ECO:0000313" key="2">
    <source>
        <dbReference type="Proteomes" id="UP000230750"/>
    </source>
</evidence>
<evidence type="ECO:0000313" key="1">
    <source>
        <dbReference type="EMBL" id="PIK59419.1"/>
    </source>
</evidence>
<dbReference type="AlphaFoldDB" id="A0A2G8LGP5"/>